<protein>
    <submittedName>
        <fullName evidence="1">Uncharacterized protein</fullName>
    </submittedName>
</protein>
<sequence length="94" mass="10639">MPKGGKNGCRFKKKRAYISWGGDSGDESTGEVEEEEEEEANLCLMVYEEDSPSTHDNQYFGRGCKPGRIRVLHTGLAWHAGYYTGLVQYNKENM</sequence>
<keyword evidence="2" id="KW-1185">Reference proteome</keyword>
<dbReference type="AlphaFoldDB" id="A0A484N8M2"/>
<name>A0A484N8M2_9ASTE</name>
<reference evidence="1 2" key="1">
    <citation type="submission" date="2018-04" db="EMBL/GenBank/DDBJ databases">
        <authorList>
            <person name="Vogel A."/>
        </authorList>
    </citation>
    <scope>NUCLEOTIDE SEQUENCE [LARGE SCALE GENOMIC DNA]</scope>
</reference>
<dbReference type="EMBL" id="OOIL02006271">
    <property type="protein sequence ID" value="VFQ96846.1"/>
    <property type="molecule type" value="Genomic_DNA"/>
</dbReference>
<organism evidence="1 2">
    <name type="scientific">Cuscuta campestris</name>
    <dbReference type="NCBI Taxonomy" id="132261"/>
    <lineage>
        <taxon>Eukaryota</taxon>
        <taxon>Viridiplantae</taxon>
        <taxon>Streptophyta</taxon>
        <taxon>Embryophyta</taxon>
        <taxon>Tracheophyta</taxon>
        <taxon>Spermatophyta</taxon>
        <taxon>Magnoliopsida</taxon>
        <taxon>eudicotyledons</taxon>
        <taxon>Gunneridae</taxon>
        <taxon>Pentapetalae</taxon>
        <taxon>asterids</taxon>
        <taxon>lamiids</taxon>
        <taxon>Solanales</taxon>
        <taxon>Convolvulaceae</taxon>
        <taxon>Cuscuteae</taxon>
        <taxon>Cuscuta</taxon>
        <taxon>Cuscuta subgen. Grammica</taxon>
        <taxon>Cuscuta sect. Cleistogrammica</taxon>
    </lineage>
</organism>
<gene>
    <name evidence="1" type="ORF">CCAM_LOCUS38622</name>
</gene>
<evidence type="ECO:0000313" key="1">
    <source>
        <dbReference type="EMBL" id="VFQ96846.1"/>
    </source>
</evidence>
<proteinExistence type="predicted"/>
<dbReference type="Proteomes" id="UP000595140">
    <property type="component" value="Unassembled WGS sequence"/>
</dbReference>
<evidence type="ECO:0000313" key="2">
    <source>
        <dbReference type="Proteomes" id="UP000595140"/>
    </source>
</evidence>
<accession>A0A484N8M2</accession>